<accession>B3T680</accession>
<gene>
    <name evidence="1" type="ORF">ALOHA_HF4000ANIW141O9ctg1g33</name>
</gene>
<name>B3T680_9ARCH</name>
<evidence type="ECO:0000313" key="1">
    <source>
        <dbReference type="EMBL" id="ABZ08088.1"/>
    </source>
</evidence>
<protein>
    <submittedName>
        <fullName evidence="1">Uncharacterized protein</fullName>
    </submittedName>
</protein>
<dbReference type="AlphaFoldDB" id="B3T680"/>
<reference evidence="1" key="1">
    <citation type="journal article" date="2008" name="ISME J.">
        <title>Genomic patterns of recombination, clonal divergence and environment in marine microbial populations.</title>
        <authorList>
            <person name="Konstantinidis K.T."/>
            <person name="Delong E.F."/>
        </authorList>
    </citation>
    <scope>NUCLEOTIDE SEQUENCE</scope>
</reference>
<proteinExistence type="predicted"/>
<organism evidence="1">
    <name type="scientific">uncultured marine crenarchaeote HF4000_ANIW141O9</name>
    <dbReference type="NCBI Taxonomy" id="455581"/>
    <lineage>
        <taxon>Archaea</taxon>
        <taxon>Nitrososphaerota</taxon>
        <taxon>Nitrososphaeria</taxon>
        <taxon>Nitrosopumilales</taxon>
        <taxon>environmental samples</taxon>
    </lineage>
</organism>
<dbReference type="EMBL" id="EU016617">
    <property type="protein sequence ID" value="ABZ08088.1"/>
    <property type="molecule type" value="Genomic_DNA"/>
</dbReference>
<sequence>MIPISDLYCCFDMAYYGIMLLMRDSMKHHSGTSSGTRFLLLKFAQNRHFFCGGKNPRFLKK</sequence>